<keyword evidence="4 7" id="KW-0689">Ribosomal protein</keyword>
<dbReference type="NCBIfam" id="TIGR01032">
    <property type="entry name" value="rplT_bact"/>
    <property type="match status" value="1"/>
</dbReference>
<organism evidence="9 10">
    <name type="scientific">Candidatus Doriopsillibacter californiensis</name>
    <dbReference type="NCBI Taxonomy" id="2970740"/>
    <lineage>
        <taxon>Bacteria</taxon>
        <taxon>Pseudomonadati</taxon>
        <taxon>Pseudomonadota</taxon>
        <taxon>Gammaproteobacteria</taxon>
        <taxon>Candidatus Tethybacterales</taxon>
        <taxon>Candidatus Persebacteraceae</taxon>
        <taxon>Candidatus Doriopsillibacter</taxon>
    </lineage>
</organism>
<comment type="similarity">
    <text evidence="1 7 8">Belongs to the bacterial ribosomal protein bL20 family.</text>
</comment>
<dbReference type="Proteomes" id="UP001168167">
    <property type="component" value="Unassembled WGS sequence"/>
</dbReference>
<comment type="caution">
    <text evidence="9">The sequence shown here is derived from an EMBL/GenBank/DDBJ whole genome shotgun (WGS) entry which is preliminary data.</text>
</comment>
<accession>A0ABT7QLH2</accession>
<evidence type="ECO:0000256" key="2">
    <source>
        <dbReference type="ARBA" id="ARBA00022730"/>
    </source>
</evidence>
<evidence type="ECO:0000313" key="9">
    <source>
        <dbReference type="EMBL" id="MDM5147502.1"/>
    </source>
</evidence>
<keyword evidence="10" id="KW-1185">Reference proteome</keyword>
<keyword evidence="3 7" id="KW-0694">RNA-binding</keyword>
<dbReference type="SUPFAM" id="SSF74731">
    <property type="entry name" value="Ribosomal protein L20"/>
    <property type="match status" value="1"/>
</dbReference>
<name>A0ABT7QLH2_9GAMM</name>
<keyword evidence="5 7" id="KW-0687">Ribonucleoprotein</keyword>
<gene>
    <name evidence="7 9" type="primary">rplT</name>
    <name evidence="9" type="ORF">NQX30_03840</name>
</gene>
<evidence type="ECO:0000313" key="10">
    <source>
        <dbReference type="Proteomes" id="UP001168167"/>
    </source>
</evidence>
<dbReference type="InterPro" id="IPR035566">
    <property type="entry name" value="Ribosomal_protein_bL20_C"/>
</dbReference>
<sequence>MPRVKRGVTARQRHKKVLAAAKGFRGRRKNVYRVAKQAVMRAGQFAYRDRRCKKRDFRSLWIVRVNAAARAKGMTYSQFMGGLRRAGVTINRKMLADIAFDNAPAFEELALLAQKHA</sequence>
<reference evidence="9" key="2">
    <citation type="journal article" date="2023" name="Microbiome">
        <title>Synthase-selected sorting approach identifies a beta-lactone synthase in a nudibranch symbiotic bacterium.</title>
        <authorList>
            <person name="Dzunkova M."/>
            <person name="La Clair J.J."/>
            <person name="Tyml T."/>
            <person name="Doud D."/>
            <person name="Schulz F."/>
            <person name="Piquer-Esteban S."/>
            <person name="Porcel Sanchis D."/>
            <person name="Osborn A."/>
            <person name="Robinson D."/>
            <person name="Louie K.B."/>
            <person name="Bowen B.P."/>
            <person name="Bowers R.M."/>
            <person name="Lee J."/>
            <person name="Arnau V."/>
            <person name="Diaz-Villanueva W."/>
            <person name="Stepanauskas R."/>
            <person name="Gosliner T."/>
            <person name="Date S.V."/>
            <person name="Northen T.R."/>
            <person name="Cheng J.F."/>
            <person name="Burkart M.D."/>
            <person name="Woyke T."/>
        </authorList>
    </citation>
    <scope>NUCLEOTIDE SEQUENCE</scope>
    <source>
        <strain evidence="9">Df01</strain>
    </source>
</reference>
<evidence type="ECO:0000256" key="6">
    <source>
        <dbReference type="ARBA" id="ARBA00035172"/>
    </source>
</evidence>
<dbReference type="InterPro" id="IPR049946">
    <property type="entry name" value="RIBOSOMAL_L20_CS"/>
</dbReference>
<dbReference type="Gene3D" id="6.10.160.10">
    <property type="match status" value="1"/>
</dbReference>
<proteinExistence type="inferred from homology"/>
<dbReference type="HAMAP" id="MF_00382">
    <property type="entry name" value="Ribosomal_bL20"/>
    <property type="match status" value="1"/>
</dbReference>
<dbReference type="Pfam" id="PF00453">
    <property type="entry name" value="Ribosomal_L20"/>
    <property type="match status" value="1"/>
</dbReference>
<evidence type="ECO:0000256" key="7">
    <source>
        <dbReference type="HAMAP-Rule" id="MF_00382"/>
    </source>
</evidence>
<keyword evidence="2 7" id="KW-0699">rRNA-binding</keyword>
<dbReference type="EMBL" id="JANQAO010000002">
    <property type="protein sequence ID" value="MDM5147502.1"/>
    <property type="molecule type" value="Genomic_DNA"/>
</dbReference>
<dbReference type="PROSITE" id="PS00937">
    <property type="entry name" value="RIBOSOMAL_L20"/>
    <property type="match status" value="1"/>
</dbReference>
<evidence type="ECO:0000256" key="5">
    <source>
        <dbReference type="ARBA" id="ARBA00023274"/>
    </source>
</evidence>
<protein>
    <recommendedName>
        <fullName evidence="6 7">Large ribosomal subunit protein bL20</fullName>
    </recommendedName>
</protein>
<dbReference type="Gene3D" id="1.10.1900.20">
    <property type="entry name" value="Ribosomal protein L20"/>
    <property type="match status" value="1"/>
</dbReference>
<evidence type="ECO:0000256" key="4">
    <source>
        <dbReference type="ARBA" id="ARBA00022980"/>
    </source>
</evidence>
<reference evidence="9" key="1">
    <citation type="submission" date="2022-08" db="EMBL/GenBank/DDBJ databases">
        <authorList>
            <person name="Dzunkova M."/>
            <person name="La Clair J."/>
            <person name="Tyml T."/>
            <person name="Doud D."/>
            <person name="Schulz F."/>
            <person name="Piquer S."/>
            <person name="Porcel Sanchis D."/>
            <person name="Osborn A."/>
            <person name="Robinson D."/>
            <person name="Louie K.B."/>
            <person name="Bowen B.P."/>
            <person name="Bowers R."/>
            <person name="Lee J."/>
            <person name="Arnau Llombart V."/>
            <person name="Diaz Villanueva W."/>
            <person name="Gosliner T."/>
            <person name="Northen T."/>
            <person name="Cheng J.-F."/>
            <person name="Burkart M.D."/>
            <person name="Woyke T."/>
        </authorList>
    </citation>
    <scope>NUCLEOTIDE SEQUENCE</scope>
    <source>
        <strain evidence="9">Df01</strain>
    </source>
</reference>
<dbReference type="GO" id="GO:0005840">
    <property type="term" value="C:ribosome"/>
    <property type="evidence" value="ECO:0007669"/>
    <property type="project" value="UniProtKB-KW"/>
</dbReference>
<dbReference type="InterPro" id="IPR005813">
    <property type="entry name" value="Ribosomal_bL20"/>
</dbReference>
<dbReference type="CDD" id="cd07026">
    <property type="entry name" value="Ribosomal_L20"/>
    <property type="match status" value="1"/>
</dbReference>
<evidence type="ECO:0000256" key="8">
    <source>
        <dbReference type="RuleBase" id="RU000560"/>
    </source>
</evidence>
<dbReference type="PANTHER" id="PTHR10986">
    <property type="entry name" value="39S RIBOSOMAL PROTEIN L20"/>
    <property type="match status" value="1"/>
</dbReference>
<evidence type="ECO:0000256" key="3">
    <source>
        <dbReference type="ARBA" id="ARBA00022884"/>
    </source>
</evidence>
<comment type="function">
    <text evidence="7 8">Binds directly to 23S ribosomal RNA and is necessary for the in vitro assembly process of the 50S ribosomal subunit. It is not involved in the protein synthesizing functions of that subunit.</text>
</comment>
<evidence type="ECO:0000256" key="1">
    <source>
        <dbReference type="ARBA" id="ARBA00007698"/>
    </source>
</evidence>
<dbReference type="PRINTS" id="PR00062">
    <property type="entry name" value="RIBOSOMALL20"/>
</dbReference>